<dbReference type="InterPro" id="IPR031139">
    <property type="entry name" value="RPGRIP1_fam"/>
</dbReference>
<feature type="coiled-coil region" evidence="6">
    <location>
        <begin position="232"/>
        <end position="273"/>
    </location>
</feature>
<feature type="domain" description="RPGRIP1 C-terminal" evidence="8">
    <location>
        <begin position="910"/>
        <end position="1067"/>
    </location>
</feature>
<feature type="coiled-coil region" evidence="6">
    <location>
        <begin position="313"/>
        <end position="340"/>
    </location>
</feature>
<dbReference type="PANTHER" id="PTHR14240">
    <property type="entry name" value="RETINITIS PIGMENTOSA GTPASE REGULATOR-INTERACTING PROTEIN"/>
    <property type="match status" value="1"/>
</dbReference>
<keyword evidence="3 6" id="KW-0175">Coiled coil</keyword>
<dbReference type="GO" id="GO:0005856">
    <property type="term" value="C:cytoskeleton"/>
    <property type="evidence" value="ECO:0007669"/>
    <property type="project" value="UniProtKB-ARBA"/>
</dbReference>
<dbReference type="GO" id="GO:1905515">
    <property type="term" value="P:non-motile cilium assembly"/>
    <property type="evidence" value="ECO:0007669"/>
    <property type="project" value="TreeGrafter"/>
</dbReference>
<evidence type="ECO:0000256" key="3">
    <source>
        <dbReference type="ARBA" id="ARBA00023054"/>
    </source>
</evidence>
<evidence type="ECO:0000256" key="1">
    <source>
        <dbReference type="ARBA" id="ARBA00004138"/>
    </source>
</evidence>
<feature type="non-terminal residue" evidence="9">
    <location>
        <position position="1070"/>
    </location>
</feature>
<feature type="coiled-coil region" evidence="6">
    <location>
        <begin position="370"/>
        <end position="562"/>
    </location>
</feature>
<reference evidence="10" key="3">
    <citation type="submission" date="2022-01" db="EMBL/GenBank/DDBJ databases">
        <authorList>
            <person name="Rubenstein D.R."/>
        </authorList>
    </citation>
    <scope>NUCLEOTIDE SEQUENCE</scope>
    <source>
        <strain evidence="10">SS15</strain>
        <tissue evidence="10">Liver</tissue>
    </source>
</reference>
<evidence type="ECO:0000256" key="4">
    <source>
        <dbReference type="ARBA" id="ARBA00023069"/>
    </source>
</evidence>
<evidence type="ECO:0000256" key="5">
    <source>
        <dbReference type="ARBA" id="ARBA00023273"/>
    </source>
</evidence>
<comment type="caution">
    <text evidence="9">The sequence shown here is derived from an EMBL/GenBank/DDBJ whole genome shotgun (WGS) entry which is preliminary data.</text>
</comment>
<accession>A0A835ND73</accession>
<dbReference type="GO" id="GO:0046548">
    <property type="term" value="P:retinal rod cell development"/>
    <property type="evidence" value="ECO:0007669"/>
    <property type="project" value="TreeGrafter"/>
</dbReference>
<comment type="similarity">
    <text evidence="2">Belongs to the RPGRIP1 family.</text>
</comment>
<evidence type="ECO:0000313" key="9">
    <source>
        <dbReference type="EMBL" id="KAG0112975.1"/>
    </source>
</evidence>
<evidence type="ECO:0000259" key="7">
    <source>
        <dbReference type="Pfam" id="PF11618"/>
    </source>
</evidence>
<evidence type="ECO:0000313" key="10">
    <source>
        <dbReference type="EMBL" id="KAI1234606.1"/>
    </source>
</evidence>
<dbReference type="Proteomes" id="UP000618051">
    <property type="component" value="Unassembled WGS sequence"/>
</dbReference>
<keyword evidence="5" id="KW-0966">Cell projection</keyword>
<dbReference type="SUPFAM" id="SSF49562">
    <property type="entry name" value="C2 domain (Calcium/lipid-binding domain, CaLB)"/>
    <property type="match status" value="1"/>
</dbReference>
<reference evidence="9" key="1">
    <citation type="submission" date="2020-10" db="EMBL/GenBank/DDBJ databases">
        <title>Feather gene expression reveals the developmental basis of iridescence in African starlings.</title>
        <authorList>
            <person name="Rubenstein D.R."/>
        </authorList>
    </citation>
    <scope>NUCLEOTIDE SEQUENCE</scope>
    <source>
        <strain evidence="9">SS15</strain>
        <tissue evidence="9">Liver</tissue>
    </source>
</reference>
<dbReference type="AlphaFoldDB" id="A0A835ND73"/>
<feature type="domain" description="RPGR-interacting protein 1 first C2" evidence="7">
    <location>
        <begin position="610"/>
        <end position="731"/>
    </location>
</feature>
<reference evidence="10 11" key="2">
    <citation type="journal article" date="2021" name="J. Hered.">
        <title>Feather Gene Expression Elucidates the Developmental Basis of Plumage Iridescence in African Starlings.</title>
        <authorList>
            <person name="Rubenstein D.R."/>
            <person name="Corvelo A."/>
            <person name="MacManes M.D."/>
            <person name="Maia R."/>
            <person name="Narzisi G."/>
            <person name="Rousaki A."/>
            <person name="Vandenabeele P."/>
            <person name="Shawkey M.D."/>
            <person name="Solomon J."/>
        </authorList>
    </citation>
    <scope>NUCLEOTIDE SEQUENCE [LARGE SCALE GENOMIC DNA]</scope>
    <source>
        <strain evidence="10">SS15</strain>
    </source>
</reference>
<dbReference type="EMBL" id="JADDUC010000608">
    <property type="protein sequence ID" value="KAG0112975.1"/>
    <property type="molecule type" value="Genomic_DNA"/>
</dbReference>
<evidence type="ECO:0000256" key="6">
    <source>
        <dbReference type="SAM" id="Coils"/>
    </source>
</evidence>
<dbReference type="GO" id="GO:0032391">
    <property type="term" value="C:photoreceptor connecting cilium"/>
    <property type="evidence" value="ECO:0007669"/>
    <property type="project" value="TreeGrafter"/>
</dbReference>
<evidence type="ECO:0000256" key="2">
    <source>
        <dbReference type="ARBA" id="ARBA00006042"/>
    </source>
</evidence>
<protein>
    <recommendedName>
        <fullName evidence="12">Protein fantom</fullName>
    </recommendedName>
</protein>
<feature type="coiled-coil region" evidence="6">
    <location>
        <begin position="814"/>
        <end position="841"/>
    </location>
</feature>
<dbReference type="OrthoDB" id="2133912at2759"/>
<proteinExistence type="inferred from homology"/>
<comment type="subcellular location">
    <subcellularLocation>
        <location evidence="1">Cell projection</location>
        <location evidence="1">Cilium</location>
    </subcellularLocation>
</comment>
<dbReference type="FunFam" id="2.60.40.150:FF:000073">
    <property type="entry name" value="protein fantom isoform X1"/>
    <property type="match status" value="1"/>
</dbReference>
<keyword evidence="11" id="KW-1185">Reference proteome</keyword>
<evidence type="ECO:0008006" key="12">
    <source>
        <dbReference type="Google" id="ProtNLM"/>
    </source>
</evidence>
<dbReference type="InterPro" id="IPR035892">
    <property type="entry name" value="C2_domain_sf"/>
</dbReference>
<dbReference type="Pfam" id="PF11618">
    <property type="entry name" value="C2-C2_1"/>
    <property type="match status" value="1"/>
</dbReference>
<dbReference type="PANTHER" id="PTHR14240:SF4">
    <property type="entry name" value="PROTEIN FANTOM"/>
    <property type="match status" value="1"/>
</dbReference>
<feature type="coiled-coil region" evidence="6">
    <location>
        <begin position="100"/>
        <end position="171"/>
    </location>
</feature>
<keyword evidence="4" id="KW-0969">Cilium</keyword>
<evidence type="ECO:0000313" key="11">
    <source>
        <dbReference type="Proteomes" id="UP000618051"/>
    </source>
</evidence>
<dbReference type="InterPro" id="IPR041091">
    <property type="entry name" value="RPGRIP1_C"/>
</dbReference>
<sequence length="1070" mass="123942">MPVGKAVPHSEQPDRPFWLQCMFSDETVGNLAMRDTVLTPAGTEGLQVSMKKEQGSDYPAKSSSTQNVKAQVVISRISREELEDRFLHLRDDHILLKQHANKQEEKIKRMTTKLVRLVNDKRKCDQAGRGPQRLGQALELEDMIEHLRERVHELEKQNESLRNKLISTKQQLQIQGHRPCLYSSVQSRVNTGLKKESEAAGMPEHTKKGMRFQSLEVRSSDIVLSKYGQSLLEDSRAEIRNLETVVESQRKQIEELDRAREILGSQLRRKEKEIEESTLRLKEQGTASQRLNIQDNVEMIKVRKQLAEKTNSLSAMEGKFLQLQENLKNLKTSHDALLAKGDELNVQLKEERLKCFHLQKELQSVTISNRRTEEERINDLEKENELLKENYDKLHNSVFSLPHEQQWRSKEQQLKLQIAKLETAIKTDLADKNEILDKIKAERDQKEKLMQDNKDLQLRYLEQKQQLDDLKNQVKFLTKDRKQQKNVDLLFLEKVEDDIHKDLEYSMQKLQLTHAETVQELEKTRNLLLVQHKISKDYQTEVETMTRKMESLQKDCKLKLEQYTHLLDIRAARIRKLEAQLRDIVYDTKPPKSRPAVLPSDPVGGFVETVHLERGENLFEIHISKVIFSSEAIHTFGDWEPATFCTYAFYDFELQITPVVHGNIPSYDFTSQFLVQSDDSFFHYIQENSITLEVHRAYGIDYETIASCQLKFHEILENNGKIYNTANLVVTYLNVEKKINAIPYLFLRKNRTHSKLWYCRILDQVTSSYGPRHYSLQTETPTFKMKQHAAQAHKRVSFLDISTVQMTHVVQKAKQLSGDKVKEMAEEIQQEKEECSHLSEEQLADQTLITSRDEIEIIEELDPEDQEDQQEDDAVESIKTDSDDCIISSPVSANIKQLSQSIHGNYLEVEKIRIKITSLGLTESRITADETVQQLFVECRLNNFLAEETPLSLPKPIGSQRIHYNYSTVINVDKEENHAEREYLKSILLKPDLSADSLKFTVVSDPPEDEQDLECEDIGFAYVSLKEIFQKQRDIIEQDIDVFDSQDASAVIGKLTVTVEALNALRSGWH</sequence>
<dbReference type="InterPro" id="IPR021656">
    <property type="entry name" value="C2-C2_1"/>
</dbReference>
<dbReference type="EMBL" id="JADDUC020000014">
    <property type="protein sequence ID" value="KAI1234606.1"/>
    <property type="molecule type" value="Genomic_DNA"/>
</dbReference>
<name>A0A835ND73_9PASS</name>
<gene>
    <name evidence="10" type="ORF">IHE44_0002976</name>
    <name evidence="9" type="ORF">IHE44_012408</name>
</gene>
<dbReference type="GO" id="GO:0031870">
    <property type="term" value="F:thromboxane A2 receptor binding"/>
    <property type="evidence" value="ECO:0007669"/>
    <property type="project" value="TreeGrafter"/>
</dbReference>
<organism evidence="9">
    <name type="scientific">Lamprotornis superbus</name>
    <dbReference type="NCBI Taxonomy" id="245042"/>
    <lineage>
        <taxon>Eukaryota</taxon>
        <taxon>Metazoa</taxon>
        <taxon>Chordata</taxon>
        <taxon>Craniata</taxon>
        <taxon>Vertebrata</taxon>
        <taxon>Euteleostomi</taxon>
        <taxon>Archelosauria</taxon>
        <taxon>Archosauria</taxon>
        <taxon>Dinosauria</taxon>
        <taxon>Saurischia</taxon>
        <taxon>Theropoda</taxon>
        <taxon>Coelurosauria</taxon>
        <taxon>Aves</taxon>
        <taxon>Neognathae</taxon>
        <taxon>Neoaves</taxon>
        <taxon>Telluraves</taxon>
        <taxon>Australaves</taxon>
        <taxon>Passeriformes</taxon>
        <taxon>Sturnidae</taxon>
        <taxon>Lamprotornis</taxon>
    </lineage>
</organism>
<dbReference type="Gene3D" id="2.60.40.150">
    <property type="entry name" value="C2 domain"/>
    <property type="match status" value="2"/>
</dbReference>
<evidence type="ECO:0000259" key="8">
    <source>
        <dbReference type="Pfam" id="PF18111"/>
    </source>
</evidence>
<dbReference type="Pfam" id="PF18111">
    <property type="entry name" value="RPGR1_C"/>
    <property type="match status" value="1"/>
</dbReference>